<dbReference type="EMBL" id="BJWL01000472">
    <property type="protein sequence ID" value="GFS46752.1"/>
    <property type="molecule type" value="Genomic_DNA"/>
</dbReference>
<gene>
    <name evidence="1" type="ORF">Acr_00g0103950</name>
</gene>
<organism evidence="1 2">
    <name type="scientific">Actinidia rufa</name>
    <dbReference type="NCBI Taxonomy" id="165716"/>
    <lineage>
        <taxon>Eukaryota</taxon>
        <taxon>Viridiplantae</taxon>
        <taxon>Streptophyta</taxon>
        <taxon>Embryophyta</taxon>
        <taxon>Tracheophyta</taxon>
        <taxon>Spermatophyta</taxon>
        <taxon>Magnoliopsida</taxon>
        <taxon>eudicotyledons</taxon>
        <taxon>Gunneridae</taxon>
        <taxon>Pentapetalae</taxon>
        <taxon>asterids</taxon>
        <taxon>Ericales</taxon>
        <taxon>Actinidiaceae</taxon>
        <taxon>Actinidia</taxon>
    </lineage>
</organism>
<dbReference type="AlphaFoldDB" id="A0A7J0E135"/>
<comment type="caution">
    <text evidence="1">The sequence shown here is derived from an EMBL/GenBank/DDBJ whole genome shotgun (WGS) entry which is preliminary data.</text>
</comment>
<evidence type="ECO:0000313" key="2">
    <source>
        <dbReference type="Proteomes" id="UP000585474"/>
    </source>
</evidence>
<keyword evidence="2" id="KW-1185">Reference proteome</keyword>
<dbReference type="Proteomes" id="UP000585474">
    <property type="component" value="Unassembled WGS sequence"/>
</dbReference>
<accession>A0A7J0E135</accession>
<evidence type="ECO:0000313" key="1">
    <source>
        <dbReference type="EMBL" id="GFS46752.1"/>
    </source>
</evidence>
<reference evidence="2" key="1">
    <citation type="submission" date="2019-07" db="EMBL/GenBank/DDBJ databases">
        <title>De Novo Assembly of kiwifruit Actinidia rufa.</title>
        <authorList>
            <person name="Sugita-Konishi S."/>
            <person name="Sato K."/>
            <person name="Mori E."/>
            <person name="Abe Y."/>
            <person name="Kisaki G."/>
            <person name="Hamano K."/>
            <person name="Suezawa K."/>
            <person name="Otani M."/>
            <person name="Fukuda T."/>
            <person name="Manabe T."/>
            <person name="Gomi K."/>
            <person name="Tabuchi M."/>
            <person name="Akimitsu K."/>
            <person name="Kataoka I."/>
        </authorList>
    </citation>
    <scope>NUCLEOTIDE SEQUENCE [LARGE SCALE GENOMIC DNA]</scope>
    <source>
        <strain evidence="2">cv. Fuchu</strain>
    </source>
</reference>
<name>A0A7J0E135_9ERIC</name>
<proteinExistence type="predicted"/>
<protein>
    <submittedName>
        <fullName evidence="1">Uncharacterized protein</fullName>
    </submittedName>
</protein>
<sequence length="243" mass="26730">MYNSSESTLSPSSGLSSGHPAFVAPVFSDQTSTRVSKHLLALLYHSGSFRCPCACFACLCAPVASLVHSFVLYHWTHVGQHLALPESNIQSGFSSADDTRNASLSESIITDADADAVSEDCISGQRSTFDRVNGWSKSRIGSDRARRACGARAAWQSAHARISWAREAGSGWARGVRGSDAPNFRRRVRARSASDFDAVWCWSFVSTRRIWWYAQTPFLSTLNLVRIRNRLPFAAEIAPVTLR</sequence>